<dbReference type="InterPro" id="IPR022409">
    <property type="entry name" value="PKD/Chitinase_dom"/>
</dbReference>
<dbReference type="InterPro" id="IPR018087">
    <property type="entry name" value="Glyco_hydro_5_CS"/>
</dbReference>
<feature type="domain" description="PKD/Chitinase" evidence="4">
    <location>
        <begin position="615"/>
        <end position="708"/>
    </location>
</feature>
<feature type="domain" description="PKD/Chitinase" evidence="4">
    <location>
        <begin position="426"/>
        <end position="513"/>
    </location>
</feature>
<evidence type="ECO:0000313" key="5">
    <source>
        <dbReference type="EMBL" id="MBD2752371.1"/>
    </source>
</evidence>
<accession>A0A927AZ17</accession>
<keyword evidence="6" id="KW-1185">Reference proteome</keyword>
<evidence type="ECO:0000313" key="6">
    <source>
        <dbReference type="Proteomes" id="UP000653797"/>
    </source>
</evidence>
<dbReference type="EMBL" id="JACXAA010000002">
    <property type="protein sequence ID" value="MBD2752371.1"/>
    <property type="molecule type" value="Genomic_DNA"/>
</dbReference>
<dbReference type="Pfam" id="PF17957">
    <property type="entry name" value="Big_7"/>
    <property type="match status" value="4"/>
</dbReference>
<dbReference type="GO" id="GO:0000272">
    <property type="term" value="P:polysaccharide catabolic process"/>
    <property type="evidence" value="ECO:0007669"/>
    <property type="project" value="InterPro"/>
</dbReference>
<protein>
    <submittedName>
        <fullName evidence="5">Cellulase family glycosylhydrolase</fullName>
    </submittedName>
</protein>
<feature type="chain" id="PRO_5038140229" evidence="3">
    <location>
        <begin position="21"/>
        <end position="987"/>
    </location>
</feature>
<feature type="domain" description="PKD/Chitinase" evidence="4">
    <location>
        <begin position="710"/>
        <end position="803"/>
    </location>
</feature>
<dbReference type="InterPro" id="IPR017853">
    <property type="entry name" value="GH"/>
</dbReference>
<feature type="signal peptide" evidence="3">
    <location>
        <begin position="1"/>
        <end position="20"/>
    </location>
</feature>
<dbReference type="InterPro" id="IPR035986">
    <property type="entry name" value="PKD_dom_sf"/>
</dbReference>
<dbReference type="AlphaFoldDB" id="A0A927AZ17"/>
<evidence type="ECO:0000256" key="1">
    <source>
        <dbReference type="ARBA" id="ARBA00022801"/>
    </source>
</evidence>
<dbReference type="InterPro" id="IPR001547">
    <property type="entry name" value="Glyco_hydro_5"/>
</dbReference>
<evidence type="ECO:0000256" key="2">
    <source>
        <dbReference type="ARBA" id="ARBA00023295"/>
    </source>
</evidence>
<dbReference type="SUPFAM" id="SSF51445">
    <property type="entry name" value="(Trans)glycosidases"/>
    <property type="match status" value="1"/>
</dbReference>
<proteinExistence type="predicted"/>
<dbReference type="PANTHER" id="PTHR34142:SF1">
    <property type="entry name" value="GLYCOSIDE HYDROLASE FAMILY 5 DOMAIN-CONTAINING PROTEIN"/>
    <property type="match status" value="1"/>
</dbReference>
<evidence type="ECO:0000256" key="3">
    <source>
        <dbReference type="SAM" id="SignalP"/>
    </source>
</evidence>
<dbReference type="Proteomes" id="UP000653797">
    <property type="component" value="Unassembled WGS sequence"/>
</dbReference>
<dbReference type="InterPro" id="IPR013783">
    <property type="entry name" value="Ig-like_fold"/>
</dbReference>
<dbReference type="SUPFAM" id="SSF49299">
    <property type="entry name" value="PKD domain"/>
    <property type="match status" value="1"/>
</dbReference>
<dbReference type="SMART" id="SM00089">
    <property type="entry name" value="PKD"/>
    <property type="match status" value="3"/>
</dbReference>
<comment type="caution">
    <text evidence="5">The sequence shown here is derived from an EMBL/GenBank/DDBJ whole genome shotgun (WGS) entry which is preliminary data.</text>
</comment>
<dbReference type="Pfam" id="PF00150">
    <property type="entry name" value="Cellulase"/>
    <property type="match status" value="1"/>
</dbReference>
<evidence type="ECO:0000259" key="4">
    <source>
        <dbReference type="SMART" id="SM00089"/>
    </source>
</evidence>
<name>A0A927AZ17_9BACT</name>
<organism evidence="5 6">
    <name type="scientific">Spirosoma validum</name>
    <dbReference type="NCBI Taxonomy" id="2771355"/>
    <lineage>
        <taxon>Bacteria</taxon>
        <taxon>Pseudomonadati</taxon>
        <taxon>Bacteroidota</taxon>
        <taxon>Cytophagia</taxon>
        <taxon>Cytophagales</taxon>
        <taxon>Cytophagaceae</taxon>
        <taxon>Spirosoma</taxon>
    </lineage>
</organism>
<dbReference type="Gene3D" id="2.60.40.10">
    <property type="entry name" value="Immunoglobulins"/>
    <property type="match status" value="4"/>
</dbReference>
<sequence length="987" mass="104303">MKINTLLLLGLLFTSLLGSAQTPTPLAANGRLKVVGNQLTNEAGKAIQLRGMSSHGLQWFDQCYTQASVQALASNWGVDLFRAAMYVDEGGYLNNQSGLRAKINQIVDWTAQAGVYCIIDWHVLNPGNPNERLSYAIDFFRTMAQTHAGKKNVIYEICNEPNGVDWNTIKSYADQVIPVIRQYDPQAIILVGTPQWCQRPQDVLSNPLTGANAYNIMYTFHFYSASHFFQNDIKSVTNQLPLFCSEWGTSTYSGGGSLDFNNGQAWLDLMAGNNPSGQKISWSNWTFSDAGESSAGLNSGACNAQQWNNTSQSGTWVKDHILNPADDFGPPTPSVSIVSPANNTTVNIGTNLVINASVTNATATAVEFYNGSTFLGSDATSPYSWTVAGIPQGTYSFTAKALVSSGNLTSSVVTVTSAPTPNQPPTVSLTSPANNASFATPATIAIAATATDTDGSIAKVEFYNGSNKLGEDVTAPYTYSWTGMPAGTYTLTAKATDNLGVITTSAPVTILVYNPGSPDPTADLIGPACVYKNAVQVFEVNASKLANATSFSWWSTGSTKSITVVQPGKASIDFGPDFSGGQVCVGINYSASPWYMQYCKDIAVCAGTPPTTPTNQAPTVTLTSPVMNATFTAPATITLTASASDADGSIAKVEFFNGTTKIGEDVTSPYAYTWSSVGANTYALTAKATDNQGATTTSAVVTIQVNNPASTNQPPTVALTSPVMNATFTAPATINLAASASDPGGSVAKVEFFNGSNKVGESTASPYTVAWNSVSVGTYTLTAKATDNLGATATSTAITIQVNSATPPPANTSADLIGPECAAKNAVLVFDVNARHLPNATQFNWWCTGSTQSITPTQPGKATINFGPYFTGGNVCVGINYSAAPWYQSFCKNVTVCTSSSRIGFDDVADNVVFPNPTNDRFSFVAERAIQSMNVADEMGRERLKLGSAKAGQTITFGEQLSAGTYLLNIQYTAHERRTIKLLKVGR</sequence>
<dbReference type="RefSeq" id="WP_191038017.1">
    <property type="nucleotide sequence ID" value="NZ_JACXAA010000002.1"/>
</dbReference>
<reference evidence="5" key="1">
    <citation type="submission" date="2020-09" db="EMBL/GenBank/DDBJ databases">
        <authorList>
            <person name="Kim M.K."/>
        </authorList>
    </citation>
    <scope>NUCLEOTIDE SEQUENCE</scope>
    <source>
        <strain evidence="5">BT704</strain>
    </source>
</reference>
<dbReference type="PROSITE" id="PS00659">
    <property type="entry name" value="GLYCOSYL_HYDROL_F5"/>
    <property type="match status" value="1"/>
</dbReference>
<keyword evidence="1" id="KW-0378">Hydrolase</keyword>
<keyword evidence="3" id="KW-0732">Signal</keyword>
<gene>
    <name evidence="5" type="ORF">IC230_05685</name>
</gene>
<dbReference type="GO" id="GO:0004553">
    <property type="term" value="F:hydrolase activity, hydrolyzing O-glycosyl compounds"/>
    <property type="evidence" value="ECO:0007669"/>
    <property type="project" value="InterPro"/>
</dbReference>
<keyword evidence="2" id="KW-0326">Glycosidase</keyword>
<dbReference type="Gene3D" id="3.20.20.80">
    <property type="entry name" value="Glycosidases"/>
    <property type="match status" value="1"/>
</dbReference>
<dbReference type="PANTHER" id="PTHR34142">
    <property type="entry name" value="ENDO-BETA-1,4-GLUCANASE A"/>
    <property type="match status" value="1"/>
</dbReference>